<name>C0EMG9_NEIFL</name>
<reference evidence="1 2" key="1">
    <citation type="submission" date="2009-01" db="EMBL/GenBank/DDBJ databases">
        <authorList>
            <person name="Fulton L."/>
            <person name="Clifton S."/>
            <person name="Chinwalla A.T."/>
            <person name="Mitreva M."/>
            <person name="Sodergren E."/>
            <person name="Weinstock G."/>
            <person name="Clifton S."/>
            <person name="Dooling D.J."/>
            <person name="Fulton B."/>
            <person name="Minx P."/>
            <person name="Pepin K.H."/>
            <person name="Johnson M."/>
            <person name="Bhonagiri V."/>
            <person name="Nash W.E."/>
            <person name="Mardis E.R."/>
            <person name="Wilson R.K."/>
        </authorList>
    </citation>
    <scope>NUCLEOTIDE SEQUENCE [LARGE SCALE GENOMIC DNA]</scope>
    <source>
        <strain evidence="1 2">NRL30031/H210</strain>
    </source>
</reference>
<protein>
    <submittedName>
        <fullName evidence="1">Uncharacterized protein</fullName>
    </submittedName>
</protein>
<keyword evidence="2" id="KW-1185">Reference proteome</keyword>
<evidence type="ECO:0000313" key="2">
    <source>
        <dbReference type="Proteomes" id="UP000004457"/>
    </source>
</evidence>
<dbReference type="AlphaFoldDB" id="C0EMG9"/>
<dbReference type="Proteomes" id="UP000004457">
    <property type="component" value="Unassembled WGS sequence"/>
</dbReference>
<proteinExistence type="predicted"/>
<evidence type="ECO:0000313" key="1">
    <source>
        <dbReference type="EMBL" id="EEG33761.1"/>
    </source>
</evidence>
<accession>C0EMG9</accession>
<comment type="caution">
    <text evidence="1">The sequence shown here is derived from an EMBL/GenBank/DDBJ whole genome shotgun (WGS) entry which is preliminary data.</text>
</comment>
<sequence length="63" mass="7220">MLPEKFPLSMFRAFSFRRPATPESAAICSLPRGERTGRLLGLRFMQTNQVMQATFYFVAFQTA</sequence>
<dbReference type="EMBL" id="ACEN01000031">
    <property type="protein sequence ID" value="EEG33761.1"/>
    <property type="molecule type" value="Genomic_DNA"/>
</dbReference>
<organism evidence="1 2">
    <name type="scientific">Neisseria flavescens NRL30031/H210</name>
    <dbReference type="NCBI Taxonomy" id="546264"/>
    <lineage>
        <taxon>Bacteria</taxon>
        <taxon>Pseudomonadati</taxon>
        <taxon>Pseudomonadota</taxon>
        <taxon>Betaproteobacteria</taxon>
        <taxon>Neisseriales</taxon>
        <taxon>Neisseriaceae</taxon>
        <taxon>Neisseria</taxon>
    </lineage>
</organism>
<gene>
    <name evidence="1" type="ORF">NEIFLAOT_01140</name>
</gene>